<dbReference type="CDD" id="cd00167">
    <property type="entry name" value="SANT"/>
    <property type="match status" value="1"/>
</dbReference>
<dbReference type="InterPro" id="IPR001005">
    <property type="entry name" value="SANT/Myb"/>
</dbReference>
<reference evidence="2 3" key="1">
    <citation type="journal article" date="2022" name="bioRxiv">
        <title>Genomics of Preaxostyla Flagellates Illuminates Evolutionary Transitions and the Path Towards Mitochondrial Loss.</title>
        <authorList>
            <person name="Novak L.V.F."/>
            <person name="Treitli S.C."/>
            <person name="Pyrih J."/>
            <person name="Halakuc P."/>
            <person name="Pipaliya S.V."/>
            <person name="Vacek V."/>
            <person name="Brzon O."/>
            <person name="Soukal P."/>
            <person name="Eme L."/>
            <person name="Dacks J.B."/>
            <person name="Karnkowska A."/>
            <person name="Elias M."/>
            <person name="Hampl V."/>
        </authorList>
    </citation>
    <scope>NUCLEOTIDE SEQUENCE [LARGE SCALE GENOMIC DNA]</scope>
    <source>
        <strain evidence="2">NAU3</strain>
        <tissue evidence="2">Gut</tissue>
    </source>
</reference>
<keyword evidence="3" id="KW-1185">Reference proteome</keyword>
<sequence length="614" mass="70311">MKSLFPWRPCVLPDPKPDLSVQPIANNLVLPRRNVVDNSDRHQRFPFSSYSGPVLVQPSPELYPEFVIGTFTPSSYLPTSSGKSSSYDYVPPFIDKDDLVHYRQSARTNGVIPANIPRTLSRDATLDLMDDFLMDLEERIYHPSVYKKTRNMATIPWMNDSTQSRLVQRTKAIVLSSSNRTPEHNPVHTLPSQSAHSLFASRHSNSSPRFPFHSTNFVDHTPQLQMFHDRQKASNWTPDEKERFVLASLVHPRNYDAIARESLVNKTRKDIRDFSMFDAGYRRCGHFREEQPKSSDSQQSDSVPQTDSDLMTQKSPTIPIIRSHPTRYITTNPIQRWIRECSVQTGLSFVEETEEFTENEKIERNIRLRFKATSQDRIPPLPPNDFGDPTEEWTVPKLLSTLPLNRPLIPPFSLETETDDVFPTQTEEALQPEPSSLSPPPPPPPPTATRAISYGTRRRYMIEQLSQTPPSTQVDREQMYLFDAFFPPSQLSLYRNPKHLPNIEFITPIRKPSIREFIDTPRSGIKLFVLHKDLANVKASYTRRVGGRVNYSFFGNGLGTAQPVAQHHSLSDESQIPKEETEEPYGSKATLWIEEPDQNESLFRPLGWFPTTSP</sequence>
<protein>
    <recommendedName>
        <fullName evidence="4">Myb-like domain-containing protein</fullName>
    </recommendedName>
</protein>
<evidence type="ECO:0000313" key="3">
    <source>
        <dbReference type="Proteomes" id="UP001281761"/>
    </source>
</evidence>
<proteinExistence type="predicted"/>
<organism evidence="2 3">
    <name type="scientific">Blattamonas nauphoetae</name>
    <dbReference type="NCBI Taxonomy" id="2049346"/>
    <lineage>
        <taxon>Eukaryota</taxon>
        <taxon>Metamonada</taxon>
        <taxon>Preaxostyla</taxon>
        <taxon>Oxymonadida</taxon>
        <taxon>Blattamonas</taxon>
    </lineage>
</organism>
<evidence type="ECO:0000313" key="2">
    <source>
        <dbReference type="EMBL" id="KAK2961443.1"/>
    </source>
</evidence>
<dbReference type="EMBL" id="JARBJD010000016">
    <property type="protein sequence ID" value="KAK2961443.1"/>
    <property type="molecule type" value="Genomic_DNA"/>
</dbReference>
<evidence type="ECO:0000256" key="1">
    <source>
        <dbReference type="SAM" id="MobiDB-lite"/>
    </source>
</evidence>
<name>A0ABQ9YCE1_9EUKA</name>
<feature type="compositionally biased region" description="Low complexity" evidence="1">
    <location>
        <begin position="294"/>
        <end position="309"/>
    </location>
</feature>
<dbReference type="Gene3D" id="1.10.10.60">
    <property type="entry name" value="Homeodomain-like"/>
    <property type="match status" value="1"/>
</dbReference>
<feature type="compositionally biased region" description="Basic and acidic residues" evidence="1">
    <location>
        <begin position="569"/>
        <end position="579"/>
    </location>
</feature>
<feature type="region of interest" description="Disordered" evidence="1">
    <location>
        <begin position="288"/>
        <end position="317"/>
    </location>
</feature>
<comment type="caution">
    <text evidence="2">The sequence shown here is derived from an EMBL/GenBank/DDBJ whole genome shotgun (WGS) entry which is preliminary data.</text>
</comment>
<accession>A0ABQ9YCE1</accession>
<feature type="region of interest" description="Disordered" evidence="1">
    <location>
        <begin position="564"/>
        <end position="586"/>
    </location>
</feature>
<evidence type="ECO:0008006" key="4">
    <source>
        <dbReference type="Google" id="ProtNLM"/>
    </source>
</evidence>
<dbReference type="Proteomes" id="UP001281761">
    <property type="component" value="Unassembled WGS sequence"/>
</dbReference>
<feature type="compositionally biased region" description="Pro residues" evidence="1">
    <location>
        <begin position="437"/>
        <end position="447"/>
    </location>
</feature>
<feature type="region of interest" description="Disordered" evidence="1">
    <location>
        <begin position="426"/>
        <end position="451"/>
    </location>
</feature>
<gene>
    <name evidence="2" type="ORF">BLNAU_3564</name>
</gene>